<accession>A0A4Q8K393</accession>
<evidence type="ECO:0000256" key="8">
    <source>
        <dbReference type="SAM" id="SignalP"/>
    </source>
</evidence>
<organism evidence="10">
    <name type="scientific">Liphistius sp. SGP-2016</name>
    <dbReference type="NCBI Taxonomy" id="1905180"/>
    <lineage>
        <taxon>Eukaryota</taxon>
        <taxon>Metazoa</taxon>
        <taxon>Ecdysozoa</taxon>
        <taxon>Arthropoda</taxon>
        <taxon>Chelicerata</taxon>
        <taxon>Arachnida</taxon>
        <taxon>Araneae</taxon>
        <taxon>Mesothelae</taxon>
        <taxon>Liphistiidae</taxon>
        <taxon>Liphistius</taxon>
    </lineage>
</organism>
<keyword evidence="6" id="KW-0722">Serine protease inhibitor</keyword>
<evidence type="ECO:0000259" key="9">
    <source>
        <dbReference type="PROSITE" id="PS50279"/>
    </source>
</evidence>
<evidence type="ECO:0000256" key="3">
    <source>
        <dbReference type="ARBA" id="ARBA00022690"/>
    </source>
</evidence>
<dbReference type="PROSITE" id="PS50279">
    <property type="entry name" value="BPTI_KUNITZ_2"/>
    <property type="match status" value="4"/>
</dbReference>
<evidence type="ECO:0000313" key="10">
    <source>
        <dbReference type="EMBL" id="SNX34051.1"/>
    </source>
</evidence>
<dbReference type="PRINTS" id="PR00759">
    <property type="entry name" value="BASICPTASE"/>
</dbReference>
<evidence type="ECO:0000256" key="2">
    <source>
        <dbReference type="ARBA" id="ARBA00022525"/>
    </source>
</evidence>
<dbReference type="PROSITE" id="PS00280">
    <property type="entry name" value="BPTI_KUNITZ_1"/>
    <property type="match status" value="3"/>
</dbReference>
<dbReference type="GO" id="GO:0005615">
    <property type="term" value="C:extracellular space"/>
    <property type="evidence" value="ECO:0007669"/>
    <property type="project" value="TreeGrafter"/>
</dbReference>
<proteinExistence type="predicted"/>
<evidence type="ECO:0000256" key="1">
    <source>
        <dbReference type="ARBA" id="ARBA00004613"/>
    </source>
</evidence>
<evidence type="ECO:0000256" key="5">
    <source>
        <dbReference type="ARBA" id="ARBA00022737"/>
    </source>
</evidence>
<evidence type="ECO:0000256" key="4">
    <source>
        <dbReference type="ARBA" id="ARBA00022729"/>
    </source>
</evidence>
<keyword evidence="7" id="KW-1015">Disulfide bond</keyword>
<dbReference type="FunFam" id="4.10.410.10:FF:000020">
    <property type="entry name" value="Collagen, type VI, alpha 3"/>
    <property type="match status" value="1"/>
</dbReference>
<dbReference type="AlphaFoldDB" id="A0A4Q8K393"/>
<dbReference type="SMART" id="SM00131">
    <property type="entry name" value="KU"/>
    <property type="match status" value="4"/>
</dbReference>
<keyword evidence="3" id="KW-0646">Protease inhibitor</keyword>
<dbReference type="InterPro" id="IPR020901">
    <property type="entry name" value="Prtase_inh_Kunz-CS"/>
</dbReference>
<keyword evidence="5" id="KW-0677">Repeat</keyword>
<feature type="domain" description="BPTI/Kunitz inhibitor" evidence="9">
    <location>
        <begin position="90"/>
        <end position="140"/>
    </location>
</feature>
<keyword evidence="4 8" id="KW-0732">Signal</keyword>
<sequence length="271" mass="30487">MKLLVLVSSLAVISAAAGDDRQRRSPATPDCTVFPERGPCEESLRRYYYDRWAGICRFFVYGGCQGNGNNFLTEEDCLKTCRVLPPRSACEEPQQDSCTKTFYIRYYYDKKVGHCVRLSIAACPGKENNFRSMEDCEQVCGAQSEERAETESGGHPDCDGPADRGLCEAYMPRFYYDHDEGTCKRFIYGGCGGNGNNFQTEEECNRKCGAVRALKTCTEDSDPGPCRGYFPRFFFNQKTGRCESFVYGGCRGNGNNYETVEECLETCRGLF</sequence>
<dbReference type="PANTHER" id="PTHR10083:SF374">
    <property type="entry name" value="BPTI_KUNITZ INHIBITOR DOMAIN-CONTAINING PROTEIN"/>
    <property type="match status" value="1"/>
</dbReference>
<feature type="domain" description="BPTI/Kunitz inhibitor" evidence="9">
    <location>
        <begin position="31"/>
        <end position="81"/>
    </location>
</feature>
<dbReference type="InterPro" id="IPR050098">
    <property type="entry name" value="TFPI/VKTCI-like"/>
</dbReference>
<feature type="signal peptide" evidence="8">
    <location>
        <begin position="1"/>
        <end position="18"/>
    </location>
</feature>
<feature type="domain" description="BPTI/Kunitz inhibitor" evidence="9">
    <location>
        <begin position="217"/>
        <end position="267"/>
    </location>
</feature>
<comment type="subcellular location">
    <subcellularLocation>
        <location evidence="1">Secreted</location>
    </subcellularLocation>
</comment>
<dbReference type="Pfam" id="PF00014">
    <property type="entry name" value="Kunitz_BPTI"/>
    <property type="match status" value="4"/>
</dbReference>
<evidence type="ECO:0000256" key="6">
    <source>
        <dbReference type="ARBA" id="ARBA00022900"/>
    </source>
</evidence>
<dbReference type="FunFam" id="4.10.410.10:FF:000004">
    <property type="entry name" value="Tissue factor pathway inhibitor"/>
    <property type="match status" value="1"/>
</dbReference>
<evidence type="ECO:0000256" key="7">
    <source>
        <dbReference type="ARBA" id="ARBA00023157"/>
    </source>
</evidence>
<protein>
    <submittedName>
        <fullName evidence="10">U71-Liphistoxin-Lsp1a_1</fullName>
    </submittedName>
</protein>
<dbReference type="EMBL" id="HAHK01000153">
    <property type="protein sequence ID" value="SNX34051.1"/>
    <property type="molecule type" value="Transcribed_RNA"/>
</dbReference>
<dbReference type="Gene3D" id="4.10.410.10">
    <property type="entry name" value="Pancreatic trypsin inhibitor Kunitz domain"/>
    <property type="match status" value="4"/>
</dbReference>
<dbReference type="GO" id="GO:0004867">
    <property type="term" value="F:serine-type endopeptidase inhibitor activity"/>
    <property type="evidence" value="ECO:0007669"/>
    <property type="project" value="UniProtKB-KW"/>
</dbReference>
<feature type="chain" id="PRO_5020333040" evidence="8">
    <location>
        <begin position="19"/>
        <end position="271"/>
    </location>
</feature>
<dbReference type="FunFam" id="4.10.410.10:FF:000021">
    <property type="entry name" value="Serine protease inhibitor, putative"/>
    <property type="match status" value="1"/>
</dbReference>
<name>A0A4Q8K393_9ARAC</name>
<dbReference type="InterPro" id="IPR002223">
    <property type="entry name" value="Kunitz_BPTI"/>
</dbReference>
<dbReference type="PANTHER" id="PTHR10083">
    <property type="entry name" value="KUNITZ-TYPE PROTEASE INHIBITOR-RELATED"/>
    <property type="match status" value="1"/>
</dbReference>
<feature type="domain" description="BPTI/Kunitz inhibitor" evidence="9">
    <location>
        <begin position="158"/>
        <end position="208"/>
    </location>
</feature>
<reference evidence="10" key="1">
    <citation type="submission" date="2017-05" db="EMBL/GenBank/DDBJ databases">
        <authorList>
            <person name="QRISCLOUD D."/>
        </authorList>
    </citation>
    <scope>NUCLEOTIDE SEQUENCE</scope>
</reference>
<dbReference type="SUPFAM" id="SSF57362">
    <property type="entry name" value="BPTI-like"/>
    <property type="match status" value="4"/>
</dbReference>
<keyword evidence="2" id="KW-0964">Secreted</keyword>
<dbReference type="InterPro" id="IPR036880">
    <property type="entry name" value="Kunitz_BPTI_sf"/>
</dbReference>
<dbReference type="CDD" id="cd00109">
    <property type="entry name" value="Kunitz-type"/>
    <property type="match status" value="2"/>
</dbReference>
<reference evidence="10" key="2">
    <citation type="submission" date="2019-05" db="EMBL/GenBank/DDBJ databases">
        <title>Unravelling the molecular evolution of spider venoms.</title>
        <authorList>
            <person name="Pineda S."/>
        </authorList>
    </citation>
    <scope>NUCLEOTIDE SEQUENCE</scope>
</reference>